<reference evidence="1" key="1">
    <citation type="journal article" date="2023" name="Mol. Phylogenet. Evol.">
        <title>Genome-scale phylogeny and comparative genomics of the fungal order Sordariales.</title>
        <authorList>
            <person name="Hensen N."/>
            <person name="Bonometti L."/>
            <person name="Westerberg I."/>
            <person name="Brannstrom I.O."/>
            <person name="Guillou S."/>
            <person name="Cros-Aarteil S."/>
            <person name="Calhoun S."/>
            <person name="Haridas S."/>
            <person name="Kuo A."/>
            <person name="Mondo S."/>
            <person name="Pangilinan J."/>
            <person name="Riley R."/>
            <person name="LaButti K."/>
            <person name="Andreopoulos B."/>
            <person name="Lipzen A."/>
            <person name="Chen C."/>
            <person name="Yan M."/>
            <person name="Daum C."/>
            <person name="Ng V."/>
            <person name="Clum A."/>
            <person name="Steindorff A."/>
            <person name="Ohm R.A."/>
            <person name="Martin F."/>
            <person name="Silar P."/>
            <person name="Natvig D.O."/>
            <person name="Lalanne C."/>
            <person name="Gautier V."/>
            <person name="Ament-Velasquez S.L."/>
            <person name="Kruys A."/>
            <person name="Hutchinson M.I."/>
            <person name="Powell A.J."/>
            <person name="Barry K."/>
            <person name="Miller A.N."/>
            <person name="Grigoriev I.V."/>
            <person name="Debuchy R."/>
            <person name="Gladieux P."/>
            <person name="Hiltunen Thoren M."/>
            <person name="Johannesson H."/>
        </authorList>
    </citation>
    <scope>NUCLEOTIDE SEQUENCE</scope>
    <source>
        <strain evidence="1">CBS 538.74</strain>
    </source>
</reference>
<evidence type="ECO:0000313" key="1">
    <source>
        <dbReference type="EMBL" id="KAK4154222.1"/>
    </source>
</evidence>
<protein>
    <submittedName>
        <fullName evidence="1">Uncharacterized protein</fullName>
    </submittedName>
</protein>
<name>A0AAN6ZX86_9PEZI</name>
<dbReference type="AlphaFoldDB" id="A0AAN6ZX86"/>
<accession>A0AAN6ZX86</accession>
<dbReference type="Proteomes" id="UP001302745">
    <property type="component" value="Unassembled WGS sequence"/>
</dbReference>
<organism evidence="1 2">
    <name type="scientific">Chaetomidium leptoderma</name>
    <dbReference type="NCBI Taxonomy" id="669021"/>
    <lineage>
        <taxon>Eukaryota</taxon>
        <taxon>Fungi</taxon>
        <taxon>Dikarya</taxon>
        <taxon>Ascomycota</taxon>
        <taxon>Pezizomycotina</taxon>
        <taxon>Sordariomycetes</taxon>
        <taxon>Sordariomycetidae</taxon>
        <taxon>Sordariales</taxon>
        <taxon>Chaetomiaceae</taxon>
        <taxon>Chaetomidium</taxon>
    </lineage>
</organism>
<reference evidence="1" key="2">
    <citation type="submission" date="2023-05" db="EMBL/GenBank/DDBJ databases">
        <authorList>
            <consortium name="Lawrence Berkeley National Laboratory"/>
            <person name="Steindorff A."/>
            <person name="Hensen N."/>
            <person name="Bonometti L."/>
            <person name="Westerberg I."/>
            <person name="Brannstrom I.O."/>
            <person name="Guillou S."/>
            <person name="Cros-Aarteil S."/>
            <person name="Calhoun S."/>
            <person name="Haridas S."/>
            <person name="Kuo A."/>
            <person name="Mondo S."/>
            <person name="Pangilinan J."/>
            <person name="Riley R."/>
            <person name="Labutti K."/>
            <person name="Andreopoulos B."/>
            <person name="Lipzen A."/>
            <person name="Chen C."/>
            <person name="Yanf M."/>
            <person name="Daum C."/>
            <person name="Ng V."/>
            <person name="Clum A."/>
            <person name="Ohm R."/>
            <person name="Martin F."/>
            <person name="Silar P."/>
            <person name="Natvig D."/>
            <person name="Lalanne C."/>
            <person name="Gautier V."/>
            <person name="Ament-Velasquez S.L."/>
            <person name="Kruys A."/>
            <person name="Hutchinson M.I."/>
            <person name="Powell A.J."/>
            <person name="Barry K."/>
            <person name="Miller A.N."/>
            <person name="Grigoriev I.V."/>
            <person name="Debuchy R."/>
            <person name="Gladieux P."/>
            <person name="Thoren M.H."/>
            <person name="Johannesson H."/>
        </authorList>
    </citation>
    <scope>NUCLEOTIDE SEQUENCE</scope>
    <source>
        <strain evidence="1">CBS 538.74</strain>
    </source>
</reference>
<dbReference type="EMBL" id="MU856917">
    <property type="protein sequence ID" value="KAK4154222.1"/>
    <property type="molecule type" value="Genomic_DNA"/>
</dbReference>
<proteinExistence type="predicted"/>
<gene>
    <name evidence="1" type="ORF">C8A00DRAFT_42957</name>
</gene>
<sequence length="183" mass="19472">MVSPGTCNPVGMMYQQGVMTPSQIRNFQEAYSKPGLPEWHVQVAQEEDGLTTFYFNGSAGTEGRIVQTHSADTVASILHIAQTKGAPVQQVHVDILSARAKGQVETVMSVPVYAGFDAGVSLVDAEAGPFHTVLGVAADTEIGCRDQSVGCKVLGCGARVGRVCEISAFGSSVGIDWEKLKWW</sequence>
<evidence type="ECO:0000313" key="2">
    <source>
        <dbReference type="Proteomes" id="UP001302745"/>
    </source>
</evidence>
<comment type="caution">
    <text evidence="1">The sequence shown here is derived from an EMBL/GenBank/DDBJ whole genome shotgun (WGS) entry which is preliminary data.</text>
</comment>
<keyword evidence="2" id="KW-1185">Reference proteome</keyword>